<dbReference type="GO" id="GO:0004497">
    <property type="term" value="F:monooxygenase activity"/>
    <property type="evidence" value="ECO:0007669"/>
    <property type="project" value="UniProtKB-KW"/>
</dbReference>
<evidence type="ECO:0000256" key="2">
    <source>
        <dbReference type="ARBA" id="ARBA00022617"/>
    </source>
</evidence>
<keyword evidence="5 7" id="KW-0408">Iron</keyword>
<dbReference type="GO" id="GO:0020037">
    <property type="term" value="F:heme binding"/>
    <property type="evidence" value="ECO:0007669"/>
    <property type="project" value="InterPro"/>
</dbReference>
<dbReference type="PANTHER" id="PTHR46696:SF1">
    <property type="entry name" value="CYTOCHROME P450 YJIB-RELATED"/>
    <property type="match status" value="1"/>
</dbReference>
<keyword evidence="6 7" id="KW-0503">Monooxygenase</keyword>
<dbReference type="InterPro" id="IPR017972">
    <property type="entry name" value="Cyt_P450_CS"/>
</dbReference>
<dbReference type="Gene3D" id="1.10.630.10">
    <property type="entry name" value="Cytochrome P450"/>
    <property type="match status" value="1"/>
</dbReference>
<protein>
    <submittedName>
        <fullName evidence="8">Cytochrome P450 hydroxylase</fullName>
    </submittedName>
</protein>
<dbReference type="GO" id="GO:0005506">
    <property type="term" value="F:iron ion binding"/>
    <property type="evidence" value="ECO:0007669"/>
    <property type="project" value="InterPro"/>
</dbReference>
<keyword evidence="4 7" id="KW-0560">Oxidoreductase</keyword>
<keyword evidence="3 7" id="KW-0479">Metal-binding</keyword>
<dbReference type="SUPFAM" id="SSF48264">
    <property type="entry name" value="Cytochrome P450"/>
    <property type="match status" value="1"/>
</dbReference>
<evidence type="ECO:0000313" key="8">
    <source>
        <dbReference type="EMBL" id="AKA59398.1"/>
    </source>
</evidence>
<evidence type="ECO:0000256" key="7">
    <source>
        <dbReference type="RuleBase" id="RU000461"/>
    </source>
</evidence>
<dbReference type="FunFam" id="1.10.630.10:FF:000018">
    <property type="entry name" value="Cytochrome P450 monooxygenase"/>
    <property type="match status" value="1"/>
</dbReference>
<dbReference type="PRINTS" id="PR00359">
    <property type="entry name" value="BP450"/>
</dbReference>
<evidence type="ECO:0000256" key="1">
    <source>
        <dbReference type="ARBA" id="ARBA00010617"/>
    </source>
</evidence>
<organism evidence="8">
    <name type="scientific">uncultured bacterium AB_162</name>
    <dbReference type="NCBI Taxonomy" id="1630011"/>
    <lineage>
        <taxon>Bacteria</taxon>
        <taxon>environmental samples</taxon>
    </lineage>
</organism>
<dbReference type="InterPro" id="IPR036396">
    <property type="entry name" value="Cyt_P450_sf"/>
</dbReference>
<dbReference type="GO" id="GO:0016705">
    <property type="term" value="F:oxidoreductase activity, acting on paired donors, with incorporation or reduction of molecular oxygen"/>
    <property type="evidence" value="ECO:0007669"/>
    <property type="project" value="InterPro"/>
</dbReference>
<proteinExistence type="inferred from homology"/>
<reference evidence="8" key="1">
    <citation type="journal article" date="2015" name="Proc. Natl. Acad. Sci. U.S.A.">
        <title>Multiplexed metagenome mining using short DNA sequence tags facilitates targeted discovery of epoxyketone proteasome inhibitors.</title>
        <authorList>
            <person name="Owen J.G."/>
            <person name="Charlop-Powers Z."/>
            <person name="Smith A.G."/>
            <person name="Ternei M.A."/>
            <person name="Calle P.Y."/>
            <person name="Reddy B.V."/>
            <person name="Montiel D."/>
            <person name="Brady S.F."/>
        </authorList>
    </citation>
    <scope>NUCLEOTIDE SEQUENCE</scope>
</reference>
<dbReference type="PROSITE" id="PS00086">
    <property type="entry name" value="CYTOCHROME_P450"/>
    <property type="match status" value="1"/>
</dbReference>
<evidence type="ECO:0000256" key="5">
    <source>
        <dbReference type="ARBA" id="ARBA00023004"/>
    </source>
</evidence>
<accession>A0A0E3JRL3</accession>
<sequence>MVTLGEDYIRDPFPTLTELREAAPVHQVRFAGDDAHERWLVTRYDDAVAAFRDARLSNDIGHDVRRLPLDGDAPASLRLLVRTDQLLGPAMANRDAPDHTRLRAFFTPVFDRRRVEGLRSEVERIVDELFEPLDGLQEIDVVEDLALVLPIRVACAVLGIPAEDGRAFRGASRVVAGYVPDEETAAAVIDEIGTCEAYLRDLVAARRARRGEDLVSDLIAVEIDGDRLDDTELVASIALMVFGAYEPTASLIGSGTLALLRHPEELAKLRADPETIPNAVDEMLRYDGPANPGLSRRVVADVEIAGTTIPAGSRLIVGTASANRDPRRFDDPDTFDVSRTFSSPQLGFGFGAHYCLGARLARIEVELVVRALLQRFPTLELAVDESRLEWRTGFVRALTSLPVRTR</sequence>
<dbReference type="CDD" id="cd11029">
    <property type="entry name" value="CYP107-like"/>
    <property type="match status" value="1"/>
</dbReference>
<dbReference type="AlphaFoldDB" id="A0A0E3JRL3"/>
<evidence type="ECO:0000256" key="3">
    <source>
        <dbReference type="ARBA" id="ARBA00022723"/>
    </source>
</evidence>
<dbReference type="PANTHER" id="PTHR46696">
    <property type="entry name" value="P450, PUTATIVE (EUROFUNG)-RELATED"/>
    <property type="match status" value="1"/>
</dbReference>
<keyword evidence="2 7" id="KW-0349">Heme</keyword>
<dbReference type="InterPro" id="IPR001128">
    <property type="entry name" value="Cyt_P450"/>
</dbReference>
<dbReference type="InterPro" id="IPR002397">
    <property type="entry name" value="Cyt_P450_B"/>
</dbReference>
<dbReference type="Pfam" id="PF00067">
    <property type="entry name" value="p450"/>
    <property type="match status" value="1"/>
</dbReference>
<evidence type="ECO:0000256" key="4">
    <source>
        <dbReference type="ARBA" id="ARBA00023002"/>
    </source>
</evidence>
<dbReference type="EMBL" id="KP830090">
    <property type="protein sequence ID" value="AKA59398.1"/>
    <property type="molecule type" value="Genomic_DNA"/>
</dbReference>
<comment type="similarity">
    <text evidence="1 7">Belongs to the cytochrome P450 family.</text>
</comment>
<evidence type="ECO:0000256" key="6">
    <source>
        <dbReference type="ARBA" id="ARBA00023033"/>
    </source>
</evidence>
<name>A0A0E3JRL3_9BACT</name>